<feature type="transmembrane region" description="Helical" evidence="2">
    <location>
        <begin position="94"/>
        <end position="113"/>
    </location>
</feature>
<dbReference type="GO" id="GO:0016747">
    <property type="term" value="F:acyltransferase activity, transferring groups other than amino-acyl groups"/>
    <property type="evidence" value="ECO:0007669"/>
    <property type="project" value="InterPro"/>
</dbReference>
<protein>
    <submittedName>
        <fullName evidence="5">O-antigen acetylase</fullName>
    </submittedName>
</protein>
<feature type="domain" description="SGNH" evidence="4">
    <location>
        <begin position="486"/>
        <end position="705"/>
    </location>
</feature>
<dbReference type="AlphaFoldDB" id="A0A1R4F6W5"/>
<feature type="transmembrane region" description="Helical" evidence="2">
    <location>
        <begin position="294"/>
        <end position="312"/>
    </location>
</feature>
<dbReference type="InterPro" id="IPR050879">
    <property type="entry name" value="Acyltransferase_3"/>
</dbReference>
<feature type="transmembrane region" description="Helical" evidence="2">
    <location>
        <begin position="230"/>
        <end position="250"/>
    </location>
</feature>
<keyword evidence="6" id="KW-1185">Reference proteome</keyword>
<dbReference type="PANTHER" id="PTHR23028:SF53">
    <property type="entry name" value="ACYL_TRANSF_3 DOMAIN-CONTAINING PROTEIN"/>
    <property type="match status" value="1"/>
</dbReference>
<proteinExistence type="predicted"/>
<reference evidence="5 6" key="1">
    <citation type="submission" date="2017-02" db="EMBL/GenBank/DDBJ databases">
        <authorList>
            <person name="Peterson S.W."/>
        </authorList>
    </citation>
    <scope>NUCLEOTIDE SEQUENCE [LARGE SCALE GENOMIC DNA]</scope>
    <source>
        <strain evidence="5 6">B Ar 00.02</strain>
    </source>
</reference>
<dbReference type="Pfam" id="PF01757">
    <property type="entry name" value="Acyl_transf_3"/>
    <property type="match status" value="1"/>
</dbReference>
<dbReference type="GO" id="GO:0016020">
    <property type="term" value="C:membrane"/>
    <property type="evidence" value="ECO:0007669"/>
    <property type="project" value="TreeGrafter"/>
</dbReference>
<feature type="transmembrane region" description="Helical" evidence="2">
    <location>
        <begin position="361"/>
        <end position="379"/>
    </location>
</feature>
<sequence>MVTRGPSGDGVLTGMSSPSAGPRSYLPEIQALRALAVLVVVAYHFEPRVVPGGFVGVDVFFVISGFLITGHLLREARRTGRISLPAFWAARVRRILPAALVTIAAVVTATLVFGPVTLWGTIGTQALASVFSVQNWVLAADSVDYLAAENPATALQHFWSLAVEEQFYLLWPLLVLAALALVRKPRGQGRRVSRSRDVVPLLLVFFGVGSAASLIYSIELTASGDASAYFVTPARMWELGVGGILAVVMAPRAKSYPWRAVPALTSPLARSLLALGGLAAICCSVFGYDAETSFPGYAALVPVLGTAAIILAGRTSGPLSLNRLSDHPAIQAVGNLSYSLYLWHWPVFIFFVLITGKEPRPLESIGLLGLSLAAAWISYRYVETPARAWRPVAQNNIRALLVGATAVLLATVLSLVPSIGQQQVMAAQDGEVQELRNSPPKGFGAASIATGAAFASGNHQIIPVPATAGQDFPDLGSCVASPAARTSGSCEFGAGPEADFTIALVGDSHATQWWEALEPLARQHNWRIITHLKNSCAFTGAVRTAQKEGFIDCVDANGARLNELTGRQDIDVVLTAGWTGAEFAGGAVAAEKGAADYWRQLEDSGTEVIAIRDTPTPSQNIMARDCVAKNWDRLRHCGRDRDDALAGDDWFGAARQREPRVELLDFTDQFCTKKLCPAVVGNVLVYRDQNHISDTYMATVAPEFERQLTATLRQDGLAARAGL</sequence>
<feature type="transmembrane region" description="Helical" evidence="2">
    <location>
        <begin position="51"/>
        <end position="73"/>
    </location>
</feature>
<keyword evidence="2" id="KW-0472">Membrane</keyword>
<feature type="region of interest" description="Disordered" evidence="1">
    <location>
        <begin position="1"/>
        <end position="20"/>
    </location>
</feature>
<feature type="transmembrane region" description="Helical" evidence="2">
    <location>
        <begin position="399"/>
        <end position="419"/>
    </location>
</feature>
<name>A0A1R4F6W5_9MICC</name>
<gene>
    <name evidence="5" type="ORF">FM101_02480</name>
</gene>
<evidence type="ECO:0000313" key="5">
    <source>
        <dbReference type="EMBL" id="SJM51542.1"/>
    </source>
</evidence>
<evidence type="ECO:0000259" key="3">
    <source>
        <dbReference type="Pfam" id="PF01757"/>
    </source>
</evidence>
<dbReference type="Proteomes" id="UP000195913">
    <property type="component" value="Unassembled WGS sequence"/>
</dbReference>
<dbReference type="EMBL" id="FUHW01000012">
    <property type="protein sequence ID" value="SJM51542.1"/>
    <property type="molecule type" value="Genomic_DNA"/>
</dbReference>
<evidence type="ECO:0000259" key="4">
    <source>
        <dbReference type="Pfam" id="PF19040"/>
    </source>
</evidence>
<accession>A0A1R4F6W5</accession>
<dbReference type="PANTHER" id="PTHR23028">
    <property type="entry name" value="ACETYLTRANSFERASE"/>
    <property type="match status" value="1"/>
</dbReference>
<dbReference type="Pfam" id="PF19040">
    <property type="entry name" value="SGNH"/>
    <property type="match status" value="1"/>
</dbReference>
<feature type="transmembrane region" description="Helical" evidence="2">
    <location>
        <begin position="198"/>
        <end position="218"/>
    </location>
</feature>
<organism evidence="5 6">
    <name type="scientific">Arthrobacter rhombi</name>
    <dbReference type="NCBI Taxonomy" id="71253"/>
    <lineage>
        <taxon>Bacteria</taxon>
        <taxon>Bacillati</taxon>
        <taxon>Actinomycetota</taxon>
        <taxon>Actinomycetes</taxon>
        <taxon>Micrococcales</taxon>
        <taxon>Micrococcaceae</taxon>
        <taxon>Arthrobacter</taxon>
    </lineage>
</organism>
<feature type="domain" description="Acyltransferase 3" evidence="3">
    <location>
        <begin position="28"/>
        <end position="380"/>
    </location>
</feature>
<dbReference type="InterPro" id="IPR002656">
    <property type="entry name" value="Acyl_transf_3_dom"/>
</dbReference>
<dbReference type="InterPro" id="IPR043968">
    <property type="entry name" value="SGNH"/>
</dbReference>
<evidence type="ECO:0000313" key="6">
    <source>
        <dbReference type="Proteomes" id="UP000195913"/>
    </source>
</evidence>
<evidence type="ECO:0000256" key="1">
    <source>
        <dbReference type="SAM" id="MobiDB-lite"/>
    </source>
</evidence>
<keyword evidence="2" id="KW-0812">Transmembrane</keyword>
<dbReference type="GO" id="GO:0009103">
    <property type="term" value="P:lipopolysaccharide biosynthetic process"/>
    <property type="evidence" value="ECO:0007669"/>
    <property type="project" value="TreeGrafter"/>
</dbReference>
<feature type="transmembrane region" description="Helical" evidence="2">
    <location>
        <begin position="333"/>
        <end position="355"/>
    </location>
</feature>
<feature type="transmembrane region" description="Helical" evidence="2">
    <location>
        <begin position="271"/>
        <end position="288"/>
    </location>
</feature>
<keyword evidence="2" id="KW-1133">Transmembrane helix</keyword>
<evidence type="ECO:0000256" key="2">
    <source>
        <dbReference type="SAM" id="Phobius"/>
    </source>
</evidence>
<feature type="transmembrane region" description="Helical" evidence="2">
    <location>
        <begin position="166"/>
        <end position="182"/>
    </location>
</feature>